<dbReference type="GeneID" id="41484420"/>
<accession>U2FD34</accession>
<sequence>MRKTIAIVILLITSGVFSGCSTLETANTTTTGTEDGPVDGHVRFGDIEAYYANESGFYYRGTVRFKAPPNQSLKPTTFHDVTLCLYGLNGTVLNSTIVGDFETPTDHETVSIRSQSIPKYIVIDHPRFRTYGQIYQNVGVWQNESQVYAYTVGPLEELDPPFPYPRHNETGKCM</sequence>
<evidence type="ECO:0000313" key="2">
    <source>
        <dbReference type="Proteomes" id="UP000003861"/>
    </source>
</evidence>
<keyword evidence="1" id="KW-0449">Lipoprotein</keyword>
<reference evidence="1 2" key="1">
    <citation type="journal article" date="2011" name="J. Bacteriol.">
        <title>Genome sequence of Halorhabdus tiamatea, the first archaeon isolated from a deep-sea anoxic brine lake.</title>
        <authorList>
            <person name="Antunes A."/>
            <person name="Alam I."/>
            <person name="Bajic V.B."/>
            <person name="Stingl U."/>
        </authorList>
    </citation>
    <scope>NUCLEOTIDE SEQUENCE [LARGE SCALE GENOMIC DNA]</scope>
    <source>
        <strain evidence="1 2">SARL4B</strain>
    </source>
</reference>
<dbReference type="EMBL" id="AFNT02000018">
    <property type="protein sequence ID" value="ERJ06259.1"/>
    <property type="molecule type" value="Genomic_DNA"/>
</dbReference>
<organism evidence="1 2">
    <name type="scientific">Halorhabdus tiamatea SARL4B</name>
    <dbReference type="NCBI Taxonomy" id="1033806"/>
    <lineage>
        <taxon>Archaea</taxon>
        <taxon>Methanobacteriati</taxon>
        <taxon>Methanobacteriota</taxon>
        <taxon>Stenosarchaea group</taxon>
        <taxon>Halobacteria</taxon>
        <taxon>Halobacteriales</taxon>
        <taxon>Haloarculaceae</taxon>
        <taxon>Halorhabdus</taxon>
    </lineage>
</organism>
<proteinExistence type="predicted"/>
<name>U2FD34_9EURY</name>
<dbReference type="RefSeq" id="WP_021029528.1">
    <property type="nucleotide sequence ID" value="NC_021921.1"/>
</dbReference>
<evidence type="ECO:0000313" key="1">
    <source>
        <dbReference type="EMBL" id="ERJ06259.1"/>
    </source>
</evidence>
<comment type="caution">
    <text evidence="1">The sequence shown here is derived from an EMBL/GenBank/DDBJ whole genome shotgun (WGS) entry which is preliminary data.</text>
</comment>
<reference evidence="1 2" key="2">
    <citation type="journal article" date="2013" name="PLoS ONE">
        <title>INDIGO - INtegrated Data Warehouse of MIcrobial GenOmes with Examples from the Red Sea Extremophiles.</title>
        <authorList>
            <person name="Alam I."/>
            <person name="Antunes A."/>
            <person name="Kamau A.A."/>
            <person name="Ba Alawi W."/>
            <person name="Kalkatawi M."/>
            <person name="Stingl U."/>
            <person name="Bajic V.B."/>
        </authorList>
    </citation>
    <scope>NUCLEOTIDE SEQUENCE [LARGE SCALE GENOMIC DNA]</scope>
    <source>
        <strain evidence="1 2">SARL4B</strain>
    </source>
</reference>
<dbReference type="OrthoDB" id="384109at2157"/>
<dbReference type="Proteomes" id="UP000003861">
    <property type="component" value="Unassembled WGS sequence"/>
</dbReference>
<dbReference type="AlphaFoldDB" id="U2FD34"/>
<gene>
    <name evidence="1" type="ORF">HLRTI_001738</name>
</gene>
<dbReference type="PROSITE" id="PS51257">
    <property type="entry name" value="PROKAR_LIPOPROTEIN"/>
    <property type="match status" value="1"/>
</dbReference>
<protein>
    <submittedName>
        <fullName evidence="1">Membrane lipoprotein</fullName>
    </submittedName>
</protein>